<evidence type="ECO:0000313" key="1">
    <source>
        <dbReference type="EMBL" id="PKY57104.1"/>
    </source>
</evidence>
<dbReference type="AlphaFoldDB" id="A0A2I1HE12"/>
<gene>
    <name evidence="1" type="ORF">RhiirA4_477944</name>
</gene>
<reference evidence="1 2" key="1">
    <citation type="submission" date="2015-10" db="EMBL/GenBank/DDBJ databases">
        <title>Genome analyses suggest a sexual origin of heterokaryosis in a supposedly ancient asexual fungus.</title>
        <authorList>
            <person name="Ropars J."/>
            <person name="Sedzielewska K."/>
            <person name="Noel J."/>
            <person name="Charron P."/>
            <person name="Farinelli L."/>
            <person name="Marton T."/>
            <person name="Kruger M."/>
            <person name="Pelin A."/>
            <person name="Brachmann A."/>
            <person name="Corradi N."/>
        </authorList>
    </citation>
    <scope>NUCLEOTIDE SEQUENCE [LARGE SCALE GENOMIC DNA]</scope>
    <source>
        <strain evidence="1 2">A4</strain>
    </source>
</reference>
<accession>A0A2I1HE12</accession>
<dbReference type="Proteomes" id="UP000234323">
    <property type="component" value="Unassembled WGS sequence"/>
</dbReference>
<protein>
    <submittedName>
        <fullName evidence="1">Uncharacterized protein</fullName>
    </submittedName>
</protein>
<organism evidence="1 2">
    <name type="scientific">Rhizophagus irregularis</name>
    <dbReference type="NCBI Taxonomy" id="588596"/>
    <lineage>
        <taxon>Eukaryota</taxon>
        <taxon>Fungi</taxon>
        <taxon>Fungi incertae sedis</taxon>
        <taxon>Mucoromycota</taxon>
        <taxon>Glomeromycotina</taxon>
        <taxon>Glomeromycetes</taxon>
        <taxon>Glomerales</taxon>
        <taxon>Glomeraceae</taxon>
        <taxon>Rhizophagus</taxon>
    </lineage>
</organism>
<proteinExistence type="predicted"/>
<sequence>MSTSKSYPGQQYLISYLNERGNKSSYYGFLNSYNNVLIVASTFSDSWQDLNNTWISHFLEKIEKLDLNQKDFKRKINVECLRYAKEMQIIWEKVINENKKDTLQDKQKRGLKRVRDDNTDTENLSTEHWTNFRAKQGKFSI</sequence>
<dbReference type="EMBL" id="LLXI01002433">
    <property type="protein sequence ID" value="PKY57104.1"/>
    <property type="molecule type" value="Genomic_DNA"/>
</dbReference>
<evidence type="ECO:0000313" key="2">
    <source>
        <dbReference type="Proteomes" id="UP000234323"/>
    </source>
</evidence>
<keyword evidence="2" id="KW-1185">Reference proteome</keyword>
<name>A0A2I1HE12_9GLOM</name>
<comment type="caution">
    <text evidence="1">The sequence shown here is derived from an EMBL/GenBank/DDBJ whole genome shotgun (WGS) entry which is preliminary data.</text>
</comment>